<accession>A0ABR4P553</accession>
<keyword evidence="1" id="KW-0808">Transferase</keyword>
<evidence type="ECO:0000313" key="3">
    <source>
        <dbReference type="EMBL" id="KAL3418312.1"/>
    </source>
</evidence>
<dbReference type="Gene3D" id="3.40.50.2000">
    <property type="entry name" value="Glycogen Phosphorylase B"/>
    <property type="match status" value="3"/>
</dbReference>
<dbReference type="InterPro" id="IPR010610">
    <property type="entry name" value="EryCIII-like_C"/>
</dbReference>
<evidence type="ECO:0000259" key="2">
    <source>
        <dbReference type="Pfam" id="PF06722"/>
    </source>
</evidence>
<name>A0ABR4P553_9HELO</name>
<dbReference type="Pfam" id="PF06722">
    <property type="entry name" value="EryCIII-like_C"/>
    <property type="match status" value="1"/>
</dbReference>
<dbReference type="SUPFAM" id="SSF53756">
    <property type="entry name" value="UDP-Glycosyltransferase/glycogen phosphorylase"/>
    <property type="match status" value="1"/>
</dbReference>
<dbReference type="Proteomes" id="UP001629113">
    <property type="component" value="Unassembled WGS sequence"/>
</dbReference>
<comment type="caution">
    <text evidence="3">The sequence shown here is derived from an EMBL/GenBank/DDBJ whole genome shotgun (WGS) entry which is preliminary data.</text>
</comment>
<protein>
    <submittedName>
        <fullName evidence="3">MGT family Glycosyltransferase</fullName>
    </submittedName>
</protein>
<proteinExistence type="predicted"/>
<gene>
    <name evidence="3" type="ORF">PVAG01_10028</name>
</gene>
<sequence>MTVSIKPVIVICVTPIYGHLMPICEIARALLSREYDVVFCTGSAYRYMIEDIGASFVPLEGYCDFTEEDFETRWPERNQIPPGLTQLVYDMEQVFVASMASQWESQQTALKQATDTYPGRQILLLTEGAFLGSLPTLLGAPGIQPSASITIGIVPVVLSSIDLPPFGPGLPPDATPEGRERNVAMNKQFVEQVMASPMKRFHETLASLGADKTDSFFFDAMYRLPDRFLQMCPPSVEYPRSDAPKSLRFAGGIPRSSITVAKSHPSWWSDITNKAENQKIVFASQGTVAMNVDDLIVPTMTALKDRTDVLVVVALGKKGSSLPSHVSIPDNARVADFIPFDDILQYADVYVTNGGYGGFQHGIHNATPMVMAGATEDKPEVSARAEWCGAAKNLRTGSPSPEAIREAVLDLFADPTSRKKCLELQAEMHSYDPISVLVENIKELL</sequence>
<dbReference type="PANTHER" id="PTHR21015">
    <property type="entry name" value="UDP-N-ACETYLGLUCOSAMINE--N-ACETYLMURAMYL-(PENTAPEPTIDE) PYROPHOSPHORYL-UNDECAPRENOL N-ACETYLGLUCOSAMINE TRANSFERASE 1"/>
    <property type="match status" value="1"/>
</dbReference>
<reference evidence="3 4" key="1">
    <citation type="submission" date="2024-06" db="EMBL/GenBank/DDBJ databases">
        <title>Complete genome of Phlyctema vagabunda strain 19-DSS-EL-015.</title>
        <authorList>
            <person name="Fiorenzani C."/>
        </authorList>
    </citation>
    <scope>NUCLEOTIDE SEQUENCE [LARGE SCALE GENOMIC DNA]</scope>
    <source>
        <strain evidence="3 4">19-DSS-EL-015</strain>
    </source>
</reference>
<dbReference type="CDD" id="cd03784">
    <property type="entry name" value="GT1_Gtf-like"/>
    <property type="match status" value="1"/>
</dbReference>
<dbReference type="EMBL" id="JBFCZG010000009">
    <property type="protein sequence ID" value="KAL3418312.1"/>
    <property type="molecule type" value="Genomic_DNA"/>
</dbReference>
<keyword evidence="4" id="KW-1185">Reference proteome</keyword>
<dbReference type="InterPro" id="IPR002213">
    <property type="entry name" value="UDP_glucos_trans"/>
</dbReference>
<organism evidence="3 4">
    <name type="scientific">Phlyctema vagabunda</name>
    <dbReference type="NCBI Taxonomy" id="108571"/>
    <lineage>
        <taxon>Eukaryota</taxon>
        <taxon>Fungi</taxon>
        <taxon>Dikarya</taxon>
        <taxon>Ascomycota</taxon>
        <taxon>Pezizomycotina</taxon>
        <taxon>Leotiomycetes</taxon>
        <taxon>Helotiales</taxon>
        <taxon>Dermateaceae</taxon>
        <taxon>Phlyctema</taxon>
    </lineage>
</organism>
<evidence type="ECO:0000313" key="4">
    <source>
        <dbReference type="Proteomes" id="UP001629113"/>
    </source>
</evidence>
<evidence type="ECO:0000256" key="1">
    <source>
        <dbReference type="ARBA" id="ARBA00022679"/>
    </source>
</evidence>
<feature type="domain" description="Erythromycin biosynthesis protein CIII-like C-terminal" evidence="2">
    <location>
        <begin position="307"/>
        <end position="431"/>
    </location>
</feature>
<dbReference type="PANTHER" id="PTHR21015:SF22">
    <property type="entry name" value="GLYCOSYLTRANSFERASE"/>
    <property type="match status" value="1"/>
</dbReference>